<reference evidence="3" key="1">
    <citation type="submission" date="2019-09" db="EMBL/GenBank/DDBJ databases">
        <title>Characterisation of the sponge microbiome using genome-centric metagenomics.</title>
        <authorList>
            <person name="Engelberts J.P."/>
            <person name="Robbins S.J."/>
            <person name="De Goeij J.M."/>
            <person name="Aranda M."/>
            <person name="Bell S.C."/>
            <person name="Webster N.S."/>
        </authorList>
    </citation>
    <scope>NUCLEOTIDE SEQUENCE</scope>
    <source>
        <strain evidence="3">SB0662_bin_9</strain>
    </source>
</reference>
<comment type="caution">
    <text evidence="3">The sequence shown here is derived from an EMBL/GenBank/DDBJ whole genome shotgun (WGS) entry which is preliminary data.</text>
</comment>
<evidence type="ECO:0000256" key="1">
    <source>
        <dbReference type="ARBA" id="ARBA00009981"/>
    </source>
</evidence>
<dbReference type="SUPFAM" id="SSF143120">
    <property type="entry name" value="YefM-like"/>
    <property type="match status" value="1"/>
</dbReference>
<organism evidence="3">
    <name type="scientific">Caldilineaceae bacterium SB0662_bin_9</name>
    <dbReference type="NCBI Taxonomy" id="2605258"/>
    <lineage>
        <taxon>Bacteria</taxon>
        <taxon>Bacillati</taxon>
        <taxon>Chloroflexota</taxon>
        <taxon>Caldilineae</taxon>
        <taxon>Caldilineales</taxon>
        <taxon>Caldilineaceae</taxon>
    </lineage>
</organism>
<dbReference type="InterPro" id="IPR036165">
    <property type="entry name" value="YefM-like_sf"/>
</dbReference>
<gene>
    <name evidence="3" type="ORF">F4Y08_02980</name>
</gene>
<dbReference type="EMBL" id="VXPY01000015">
    <property type="protein sequence ID" value="MYD89292.1"/>
    <property type="molecule type" value="Genomic_DNA"/>
</dbReference>
<name>A0A6B1DRF3_9CHLR</name>
<accession>A0A6B1DRF3</accession>
<dbReference type="InterPro" id="IPR006442">
    <property type="entry name" value="Antitoxin_Phd/YefM"/>
</dbReference>
<dbReference type="NCBIfam" id="TIGR01552">
    <property type="entry name" value="phd_fam"/>
    <property type="match status" value="1"/>
</dbReference>
<comment type="similarity">
    <text evidence="1 2">Belongs to the phD/YefM antitoxin family.</text>
</comment>
<proteinExistence type="inferred from homology"/>
<comment type="function">
    <text evidence="2">Antitoxin component of a type II toxin-antitoxin (TA) system.</text>
</comment>
<dbReference type="Pfam" id="PF02604">
    <property type="entry name" value="PhdYeFM_antitox"/>
    <property type="match status" value="1"/>
</dbReference>
<sequence>MTIHATRTIKASEFKAKCLRLMDEVAATGEGITVTKRGKPIGKFVPMETPQRPPWGKYSSQLKFAGDVMSPIDVEWEADANPDRVLHPC</sequence>
<dbReference type="AlphaFoldDB" id="A0A6B1DRF3"/>
<protein>
    <recommendedName>
        <fullName evidence="2">Antitoxin</fullName>
    </recommendedName>
</protein>
<evidence type="ECO:0000313" key="3">
    <source>
        <dbReference type="EMBL" id="MYD89292.1"/>
    </source>
</evidence>
<evidence type="ECO:0000256" key="2">
    <source>
        <dbReference type="RuleBase" id="RU362080"/>
    </source>
</evidence>
<dbReference type="Gene3D" id="3.40.1620.10">
    <property type="entry name" value="YefM-like domain"/>
    <property type="match status" value="1"/>
</dbReference>